<evidence type="ECO:0000256" key="4">
    <source>
        <dbReference type="ARBA" id="ARBA00023163"/>
    </source>
</evidence>
<dbReference type="PANTHER" id="PTHR14898">
    <property type="entry name" value="ENHANCER OF POLYCOMB"/>
    <property type="match status" value="1"/>
</dbReference>
<dbReference type="GO" id="GO:0005634">
    <property type="term" value="C:nucleus"/>
    <property type="evidence" value="ECO:0007669"/>
    <property type="project" value="UniProtKB-SubCell"/>
</dbReference>
<evidence type="ECO:0000256" key="5">
    <source>
        <dbReference type="ARBA" id="ARBA00023242"/>
    </source>
</evidence>
<keyword evidence="9" id="KW-1185">Reference proteome</keyword>
<keyword evidence="3 6" id="KW-0805">Transcription regulation</keyword>
<organism evidence="8 9">
    <name type="scientific">Abeliophyllum distichum</name>
    <dbReference type="NCBI Taxonomy" id="126358"/>
    <lineage>
        <taxon>Eukaryota</taxon>
        <taxon>Viridiplantae</taxon>
        <taxon>Streptophyta</taxon>
        <taxon>Embryophyta</taxon>
        <taxon>Tracheophyta</taxon>
        <taxon>Spermatophyta</taxon>
        <taxon>Magnoliopsida</taxon>
        <taxon>eudicotyledons</taxon>
        <taxon>Gunneridae</taxon>
        <taxon>Pentapetalae</taxon>
        <taxon>asterids</taxon>
        <taxon>lamiids</taxon>
        <taxon>Lamiales</taxon>
        <taxon>Oleaceae</taxon>
        <taxon>Forsythieae</taxon>
        <taxon>Abeliophyllum</taxon>
    </lineage>
</organism>
<feature type="domain" description="Enhancer of polycomb-like N-terminal" evidence="7">
    <location>
        <begin position="44"/>
        <end position="114"/>
    </location>
</feature>
<evidence type="ECO:0000256" key="2">
    <source>
        <dbReference type="ARBA" id="ARBA00008035"/>
    </source>
</evidence>
<evidence type="ECO:0000259" key="7">
    <source>
        <dbReference type="Pfam" id="PF10513"/>
    </source>
</evidence>
<name>A0ABD1P478_9LAMI</name>
<protein>
    <recommendedName>
        <fullName evidence="6">Enhancer of polycomb-like protein</fullName>
    </recommendedName>
</protein>
<dbReference type="InterPro" id="IPR024943">
    <property type="entry name" value="Enhancer_polycomb"/>
</dbReference>
<comment type="caution">
    <text evidence="8">The sequence shown here is derived from an EMBL/GenBank/DDBJ whole genome shotgun (WGS) entry which is preliminary data.</text>
</comment>
<dbReference type="InterPro" id="IPR019542">
    <property type="entry name" value="Enhancer_polycomb-like_N"/>
</dbReference>
<evidence type="ECO:0000256" key="3">
    <source>
        <dbReference type="ARBA" id="ARBA00023015"/>
    </source>
</evidence>
<evidence type="ECO:0000313" key="9">
    <source>
        <dbReference type="Proteomes" id="UP001604336"/>
    </source>
</evidence>
<comment type="similarity">
    <text evidence="2 6">Belongs to the enhancer of polycomb family.</text>
</comment>
<dbReference type="GO" id="GO:0035267">
    <property type="term" value="C:NuA4 histone acetyltransferase complex"/>
    <property type="evidence" value="ECO:0007669"/>
    <property type="project" value="UniProtKB-ARBA"/>
</dbReference>
<comment type="subcellular location">
    <subcellularLocation>
        <location evidence="1 6">Nucleus</location>
    </subcellularLocation>
</comment>
<dbReference type="EMBL" id="JBFOLK010000016">
    <property type="protein sequence ID" value="KAL2458665.1"/>
    <property type="molecule type" value="Genomic_DNA"/>
</dbReference>
<dbReference type="Pfam" id="PF10513">
    <property type="entry name" value="EPL1"/>
    <property type="match status" value="1"/>
</dbReference>
<evidence type="ECO:0000256" key="1">
    <source>
        <dbReference type="ARBA" id="ARBA00004123"/>
    </source>
</evidence>
<keyword evidence="4 6" id="KW-0804">Transcription</keyword>
<dbReference type="AlphaFoldDB" id="A0ABD1P478"/>
<accession>A0ABD1P478</accession>
<evidence type="ECO:0000256" key="6">
    <source>
        <dbReference type="RuleBase" id="RU361124"/>
    </source>
</evidence>
<gene>
    <name evidence="8" type="ORF">Adt_45860</name>
</gene>
<dbReference type="Proteomes" id="UP001604336">
    <property type="component" value="Unassembled WGS sequence"/>
</dbReference>
<sequence length="131" mass="15361">MRPSSFNRVTRATIWSGDSNWKLEFPCKQDWLICKELYKKCSDHNVQGPATSVIPVPGVREVMVPPYTDNIPYVRPDSFITVKDDERARALDKRTANYDMDSEDEEWLKKFNTEFNVENCFIRLSYLRDSS</sequence>
<evidence type="ECO:0000313" key="8">
    <source>
        <dbReference type="EMBL" id="KAL2458665.1"/>
    </source>
</evidence>
<keyword evidence="5 6" id="KW-0539">Nucleus</keyword>
<proteinExistence type="inferred from homology"/>
<reference evidence="9" key="1">
    <citation type="submission" date="2024-07" db="EMBL/GenBank/DDBJ databases">
        <title>Two chromosome-level genome assemblies of Korean endemic species Abeliophyllum distichum and Forsythia ovata (Oleaceae).</title>
        <authorList>
            <person name="Jang H."/>
        </authorList>
    </citation>
    <scope>NUCLEOTIDE SEQUENCE [LARGE SCALE GENOMIC DNA]</scope>
</reference>